<evidence type="ECO:0000256" key="3">
    <source>
        <dbReference type="ARBA" id="ARBA00022475"/>
    </source>
</evidence>
<evidence type="ECO:0000256" key="6">
    <source>
        <dbReference type="ARBA" id="ARBA00023136"/>
    </source>
</evidence>
<comment type="similarity">
    <text evidence="2">Belongs to the EamA transporter family.</text>
</comment>
<dbReference type="SUPFAM" id="SSF103481">
    <property type="entry name" value="Multidrug resistance efflux transporter EmrE"/>
    <property type="match status" value="2"/>
</dbReference>
<evidence type="ECO:0000256" key="7">
    <source>
        <dbReference type="SAM" id="Phobius"/>
    </source>
</evidence>
<evidence type="ECO:0000256" key="2">
    <source>
        <dbReference type="ARBA" id="ARBA00007362"/>
    </source>
</evidence>
<feature type="transmembrane region" description="Helical" evidence="7">
    <location>
        <begin position="98"/>
        <end position="120"/>
    </location>
</feature>
<dbReference type="EMBL" id="FOGT01000004">
    <property type="protein sequence ID" value="SER79513.1"/>
    <property type="molecule type" value="Genomic_DNA"/>
</dbReference>
<evidence type="ECO:0000256" key="5">
    <source>
        <dbReference type="ARBA" id="ARBA00022989"/>
    </source>
</evidence>
<dbReference type="OrthoDB" id="34284at2"/>
<dbReference type="InterPro" id="IPR050638">
    <property type="entry name" value="AA-Vitamin_Transporters"/>
</dbReference>
<proteinExistence type="inferred from homology"/>
<dbReference type="PANTHER" id="PTHR32322">
    <property type="entry name" value="INNER MEMBRANE TRANSPORTER"/>
    <property type="match status" value="1"/>
</dbReference>
<feature type="transmembrane region" description="Helical" evidence="7">
    <location>
        <begin position="273"/>
        <end position="291"/>
    </location>
</feature>
<dbReference type="STRING" id="1601833.SAMN05518684_1046"/>
<feature type="transmembrane region" description="Helical" evidence="7">
    <location>
        <begin position="129"/>
        <end position="145"/>
    </location>
</feature>
<keyword evidence="4 7" id="KW-0812">Transmembrane</keyword>
<organism evidence="9 10">
    <name type="scientific">Salipaludibacillus aurantiacus</name>
    <dbReference type="NCBI Taxonomy" id="1601833"/>
    <lineage>
        <taxon>Bacteria</taxon>
        <taxon>Bacillati</taxon>
        <taxon>Bacillota</taxon>
        <taxon>Bacilli</taxon>
        <taxon>Bacillales</taxon>
        <taxon>Bacillaceae</taxon>
    </lineage>
</organism>
<dbReference type="Proteomes" id="UP000198571">
    <property type="component" value="Unassembled WGS sequence"/>
</dbReference>
<evidence type="ECO:0000259" key="8">
    <source>
        <dbReference type="Pfam" id="PF00892"/>
    </source>
</evidence>
<evidence type="ECO:0000313" key="9">
    <source>
        <dbReference type="EMBL" id="SER79513.1"/>
    </source>
</evidence>
<sequence length="311" mass="34989">MNRTLLGVLCLSLAASLWGGMFVFTKYVLNYIPLFTLIWLRYMIGFLVLYFLLKWHQKKYGQRKSYTKNDWLVLIRLGFIGYFVTIVGQYIGVELSNASTGALITASSPAFILIFARIMLKEKLTKRKITALLLATAGVIMTIEWDTSNNGVLLGSLVLFMAAISWSLFSVYVKLAARTFTSLETSAYGLLAATGFTTPLMVWELQRSEVYFGSPLIILSVLYLGIAATAGTFYLWNKGMELMDAGVGSLFLFFQPLVGGLLGWLWLNETIGLDFLAGGLLIMLGIVIATWKHKSKRYYRREYRKTGKRMA</sequence>
<reference evidence="10" key="1">
    <citation type="submission" date="2016-10" db="EMBL/GenBank/DDBJ databases">
        <authorList>
            <person name="Varghese N."/>
            <person name="Submissions S."/>
        </authorList>
    </citation>
    <scope>NUCLEOTIDE SEQUENCE [LARGE SCALE GENOMIC DNA]</scope>
    <source>
        <strain evidence="10">S9</strain>
    </source>
</reference>
<feature type="domain" description="EamA" evidence="8">
    <location>
        <begin position="154"/>
        <end position="290"/>
    </location>
</feature>
<accession>A0A1H9S573</accession>
<feature type="transmembrane region" description="Helical" evidence="7">
    <location>
        <begin position="73"/>
        <end position="92"/>
    </location>
</feature>
<keyword evidence="3" id="KW-1003">Cell membrane</keyword>
<dbReference type="AlphaFoldDB" id="A0A1H9S573"/>
<comment type="subcellular location">
    <subcellularLocation>
        <location evidence="1">Cell membrane</location>
        <topology evidence="1">Multi-pass membrane protein</topology>
    </subcellularLocation>
</comment>
<feature type="transmembrane region" description="Helical" evidence="7">
    <location>
        <begin position="248"/>
        <end position="267"/>
    </location>
</feature>
<dbReference type="InterPro" id="IPR037185">
    <property type="entry name" value="EmrE-like"/>
</dbReference>
<keyword evidence="5 7" id="KW-1133">Transmembrane helix</keyword>
<dbReference type="InterPro" id="IPR000620">
    <property type="entry name" value="EamA_dom"/>
</dbReference>
<dbReference type="RefSeq" id="WP_093048562.1">
    <property type="nucleotide sequence ID" value="NZ_FOGT01000004.1"/>
</dbReference>
<dbReference type="PANTHER" id="PTHR32322:SF18">
    <property type="entry name" value="S-ADENOSYLMETHIONINE_S-ADENOSYLHOMOCYSTEINE TRANSPORTER"/>
    <property type="match status" value="1"/>
</dbReference>
<evidence type="ECO:0000256" key="1">
    <source>
        <dbReference type="ARBA" id="ARBA00004651"/>
    </source>
</evidence>
<dbReference type="GO" id="GO:0005886">
    <property type="term" value="C:plasma membrane"/>
    <property type="evidence" value="ECO:0007669"/>
    <property type="project" value="UniProtKB-SubCell"/>
</dbReference>
<dbReference type="Pfam" id="PF00892">
    <property type="entry name" value="EamA"/>
    <property type="match status" value="2"/>
</dbReference>
<feature type="transmembrane region" description="Helical" evidence="7">
    <location>
        <begin position="29"/>
        <end position="53"/>
    </location>
</feature>
<evidence type="ECO:0000256" key="4">
    <source>
        <dbReference type="ARBA" id="ARBA00022692"/>
    </source>
</evidence>
<feature type="transmembrane region" description="Helical" evidence="7">
    <location>
        <begin position="215"/>
        <end position="236"/>
    </location>
</feature>
<keyword evidence="6 7" id="KW-0472">Membrane</keyword>
<protein>
    <submittedName>
        <fullName evidence="9">Permease of the drug/metabolite transporter (DMT) superfamily</fullName>
    </submittedName>
</protein>
<evidence type="ECO:0000313" key="10">
    <source>
        <dbReference type="Proteomes" id="UP000198571"/>
    </source>
</evidence>
<name>A0A1H9S573_9BACI</name>
<feature type="transmembrane region" description="Helical" evidence="7">
    <location>
        <begin position="185"/>
        <end position="203"/>
    </location>
</feature>
<feature type="domain" description="EamA" evidence="8">
    <location>
        <begin position="6"/>
        <end position="142"/>
    </location>
</feature>
<feature type="transmembrane region" description="Helical" evidence="7">
    <location>
        <begin position="151"/>
        <end position="173"/>
    </location>
</feature>
<keyword evidence="10" id="KW-1185">Reference proteome</keyword>
<gene>
    <name evidence="9" type="ORF">SAMN05518684_1046</name>
</gene>